<sequence length="137" mass="15425">MSKALNPSFKKLTSIQVVALSDAFRKHITITDEGSLYEDGWNDERIGKEVIPDYPGYITAVVASYRKTLGFGSLYSKNQKHTDRLDKLELRVLELERTISSIRSTTQGNLTKNSYLERLNALENNSGQAGYIGRPIK</sequence>
<keyword evidence="1" id="KW-0175">Coiled coil</keyword>
<proteinExistence type="predicted"/>
<feature type="coiled-coil region" evidence="1">
    <location>
        <begin position="78"/>
        <end position="105"/>
    </location>
</feature>
<gene>
    <name evidence="2" type="ORF">UFOVP1166_39</name>
</gene>
<dbReference type="EMBL" id="LR797117">
    <property type="protein sequence ID" value="CAB4188064.1"/>
    <property type="molecule type" value="Genomic_DNA"/>
</dbReference>
<protein>
    <submittedName>
        <fullName evidence="2">Uncharacterized protein</fullName>
    </submittedName>
</protein>
<name>A0A6J5R8N5_9CAUD</name>
<evidence type="ECO:0000313" key="2">
    <source>
        <dbReference type="EMBL" id="CAB4188064.1"/>
    </source>
</evidence>
<reference evidence="2" key="1">
    <citation type="submission" date="2020-05" db="EMBL/GenBank/DDBJ databases">
        <authorList>
            <person name="Chiriac C."/>
            <person name="Salcher M."/>
            <person name="Ghai R."/>
            <person name="Kavagutti S V."/>
        </authorList>
    </citation>
    <scope>NUCLEOTIDE SEQUENCE</scope>
</reference>
<organism evidence="2">
    <name type="scientific">uncultured Caudovirales phage</name>
    <dbReference type="NCBI Taxonomy" id="2100421"/>
    <lineage>
        <taxon>Viruses</taxon>
        <taxon>Duplodnaviria</taxon>
        <taxon>Heunggongvirae</taxon>
        <taxon>Uroviricota</taxon>
        <taxon>Caudoviricetes</taxon>
        <taxon>Peduoviridae</taxon>
        <taxon>Maltschvirus</taxon>
        <taxon>Maltschvirus maltsch</taxon>
    </lineage>
</organism>
<evidence type="ECO:0000256" key="1">
    <source>
        <dbReference type="SAM" id="Coils"/>
    </source>
</evidence>
<accession>A0A6J5R8N5</accession>